<organism evidence="2 3">
    <name type="scientific">Trifolium medium</name>
    <dbReference type="NCBI Taxonomy" id="97028"/>
    <lineage>
        <taxon>Eukaryota</taxon>
        <taxon>Viridiplantae</taxon>
        <taxon>Streptophyta</taxon>
        <taxon>Embryophyta</taxon>
        <taxon>Tracheophyta</taxon>
        <taxon>Spermatophyta</taxon>
        <taxon>Magnoliopsida</taxon>
        <taxon>eudicotyledons</taxon>
        <taxon>Gunneridae</taxon>
        <taxon>Pentapetalae</taxon>
        <taxon>rosids</taxon>
        <taxon>fabids</taxon>
        <taxon>Fabales</taxon>
        <taxon>Fabaceae</taxon>
        <taxon>Papilionoideae</taxon>
        <taxon>50 kb inversion clade</taxon>
        <taxon>NPAAA clade</taxon>
        <taxon>Hologalegina</taxon>
        <taxon>IRL clade</taxon>
        <taxon>Trifolieae</taxon>
        <taxon>Trifolium</taxon>
    </lineage>
</organism>
<name>A0A392UHF7_9FABA</name>
<feature type="non-terminal residue" evidence="2">
    <location>
        <position position="33"/>
    </location>
</feature>
<accession>A0A392UHF7</accession>
<evidence type="ECO:0000313" key="3">
    <source>
        <dbReference type="Proteomes" id="UP000265520"/>
    </source>
</evidence>
<sequence length="33" mass="3333">MTYVSNSNDGIGRTCGVNSVGSGLAKKDASSKK</sequence>
<evidence type="ECO:0000313" key="2">
    <source>
        <dbReference type="EMBL" id="MCI72892.1"/>
    </source>
</evidence>
<comment type="caution">
    <text evidence="2">The sequence shown here is derived from an EMBL/GenBank/DDBJ whole genome shotgun (WGS) entry which is preliminary data.</text>
</comment>
<proteinExistence type="predicted"/>
<reference evidence="2 3" key="1">
    <citation type="journal article" date="2018" name="Front. Plant Sci.">
        <title>Red Clover (Trifolium pratense) and Zigzag Clover (T. medium) - A Picture of Genomic Similarities and Differences.</title>
        <authorList>
            <person name="Dluhosova J."/>
            <person name="Istvanek J."/>
            <person name="Nedelnik J."/>
            <person name="Repkova J."/>
        </authorList>
    </citation>
    <scope>NUCLEOTIDE SEQUENCE [LARGE SCALE GENOMIC DNA]</scope>
    <source>
        <strain evidence="3">cv. 10/8</strain>
        <tissue evidence="2">Leaf</tissue>
    </source>
</reference>
<dbReference type="EMBL" id="LXQA010827453">
    <property type="protein sequence ID" value="MCI72892.1"/>
    <property type="molecule type" value="Genomic_DNA"/>
</dbReference>
<dbReference type="Proteomes" id="UP000265520">
    <property type="component" value="Unassembled WGS sequence"/>
</dbReference>
<evidence type="ECO:0000256" key="1">
    <source>
        <dbReference type="SAM" id="MobiDB-lite"/>
    </source>
</evidence>
<protein>
    <submittedName>
        <fullName evidence="2">Uncharacterized protein</fullName>
    </submittedName>
</protein>
<keyword evidence="3" id="KW-1185">Reference proteome</keyword>
<dbReference type="AlphaFoldDB" id="A0A392UHF7"/>
<feature type="region of interest" description="Disordered" evidence="1">
    <location>
        <begin position="1"/>
        <end position="33"/>
    </location>
</feature>